<protein>
    <submittedName>
        <fullName evidence="2">Putative dehydrin</fullName>
    </submittedName>
</protein>
<evidence type="ECO:0000256" key="1">
    <source>
        <dbReference type="SAM" id="MobiDB-lite"/>
    </source>
</evidence>
<accession>B6VEN5</accession>
<proteinExistence type="evidence at transcript level"/>
<dbReference type="AlphaFoldDB" id="B6VEN5"/>
<name>B6VEN5_CUPSE</name>
<evidence type="ECO:0000313" key="2">
    <source>
        <dbReference type="EMBL" id="ACJ09614.1"/>
    </source>
</evidence>
<feature type="compositionally biased region" description="Polar residues" evidence="1">
    <location>
        <begin position="1"/>
        <end position="11"/>
    </location>
</feature>
<feature type="region of interest" description="Disordered" evidence="1">
    <location>
        <begin position="1"/>
        <end position="102"/>
    </location>
</feature>
<reference evidence="2" key="1">
    <citation type="submission" date="2008-10" db="EMBL/GenBank/DDBJ databases">
        <title>Cloning and characterization of cold regulated sequences in cypress (Cupressus sempervirens).</title>
        <authorList>
            <person name="Pedron L."/>
            <person name="Baldi P."/>
            <person name="La Porta N."/>
        </authorList>
    </citation>
    <scope>NUCLEOTIDE SEQUENCE</scope>
    <source>
        <strain evidence="2">Cyplp093</strain>
    </source>
</reference>
<feature type="compositionally biased region" description="Basic and acidic residues" evidence="1">
    <location>
        <begin position="93"/>
        <end position="102"/>
    </location>
</feature>
<sequence length="102" mass="11189">AGSDHQQSTPPQHGVEHGHGHEGQLTPEEAEIHVHTSLLRYHRTHSSSSSSSSDEEEEGRKKIEVLRMKTGAQENKDQLPSGAQHSSDQYASEVEKKAGLLD</sequence>
<feature type="compositionally biased region" description="Polar residues" evidence="1">
    <location>
        <begin position="81"/>
        <end position="90"/>
    </location>
</feature>
<feature type="non-terminal residue" evidence="2">
    <location>
        <position position="1"/>
    </location>
</feature>
<feature type="compositionally biased region" description="Basic and acidic residues" evidence="1">
    <location>
        <begin position="58"/>
        <end position="67"/>
    </location>
</feature>
<dbReference type="EMBL" id="FJ379975">
    <property type="protein sequence ID" value="ACJ09614.1"/>
    <property type="molecule type" value="mRNA"/>
</dbReference>
<organism evidence="2">
    <name type="scientific">Cupressus sempervirens</name>
    <name type="common">Italian cypress</name>
    <dbReference type="NCBI Taxonomy" id="13469"/>
    <lineage>
        <taxon>Eukaryota</taxon>
        <taxon>Viridiplantae</taxon>
        <taxon>Streptophyta</taxon>
        <taxon>Embryophyta</taxon>
        <taxon>Tracheophyta</taxon>
        <taxon>Spermatophyta</taxon>
        <taxon>Pinopsida</taxon>
        <taxon>Pinidae</taxon>
        <taxon>Conifers II</taxon>
        <taxon>Cupressales</taxon>
        <taxon>Cupressaceae</taxon>
        <taxon>Cupressus</taxon>
    </lineage>
</organism>
<feature type="non-terminal residue" evidence="2">
    <location>
        <position position="102"/>
    </location>
</feature>